<reference evidence="1 2" key="1">
    <citation type="journal article" date="2023" name="Res Sq">
        <title>Genomic and morphological characterization of Knufia obscura isolated from the Mars 2020 spacecraft assembly facility.</title>
        <authorList>
            <person name="Chander A.M."/>
            <person name="Teixeira M.M."/>
            <person name="Singh N.K."/>
            <person name="Williams M.P."/>
            <person name="Parker C.W."/>
            <person name="Leo P."/>
            <person name="Stajich J.E."/>
            <person name="Torok T."/>
            <person name="Tighe S."/>
            <person name="Mason C.E."/>
            <person name="Venkateswaran K."/>
        </authorList>
    </citation>
    <scope>NUCLEOTIDE SEQUENCE [LARGE SCALE GENOMIC DNA]</scope>
    <source>
        <strain evidence="1 2">CCFEE 5817</strain>
    </source>
</reference>
<accession>A0ABR0RUG0</accession>
<name>A0ABR0RUG0_9EURO</name>
<gene>
    <name evidence="1" type="ORF">PMZ80_003179</name>
</gene>
<dbReference type="RefSeq" id="XP_064731988.1">
    <property type="nucleotide sequence ID" value="XM_064871608.1"/>
</dbReference>
<organism evidence="1 2">
    <name type="scientific">Knufia obscura</name>
    <dbReference type="NCBI Taxonomy" id="1635080"/>
    <lineage>
        <taxon>Eukaryota</taxon>
        <taxon>Fungi</taxon>
        <taxon>Dikarya</taxon>
        <taxon>Ascomycota</taxon>
        <taxon>Pezizomycotina</taxon>
        <taxon>Eurotiomycetes</taxon>
        <taxon>Chaetothyriomycetidae</taxon>
        <taxon>Chaetothyriales</taxon>
        <taxon>Trichomeriaceae</taxon>
        <taxon>Knufia</taxon>
    </lineage>
</organism>
<dbReference type="EMBL" id="JAVHJV010000003">
    <property type="protein sequence ID" value="KAK5943898.1"/>
    <property type="molecule type" value="Genomic_DNA"/>
</dbReference>
<evidence type="ECO:0000313" key="1">
    <source>
        <dbReference type="EMBL" id="KAK5943898.1"/>
    </source>
</evidence>
<protein>
    <submittedName>
        <fullName evidence="1">Uncharacterized protein</fullName>
    </submittedName>
</protein>
<dbReference type="Proteomes" id="UP001334248">
    <property type="component" value="Unassembled WGS sequence"/>
</dbReference>
<comment type="caution">
    <text evidence="1">The sequence shown here is derived from an EMBL/GenBank/DDBJ whole genome shotgun (WGS) entry which is preliminary data.</text>
</comment>
<evidence type="ECO:0000313" key="2">
    <source>
        <dbReference type="Proteomes" id="UP001334248"/>
    </source>
</evidence>
<dbReference type="GeneID" id="89996628"/>
<proteinExistence type="predicted"/>
<keyword evidence="2" id="KW-1185">Reference proteome</keyword>
<sequence length="99" mass="11823">MRAENWQVHNGKLCKLNDELWDEIRRTVADNGFLARKCGELRDWDVDTDIDEGVEKMWKTKFQRIENRIKALEAEVNFYAYLAEKDEVYPSTVKRIELD</sequence>